<dbReference type="Pfam" id="PF05033">
    <property type="entry name" value="Pre-SET"/>
    <property type="match status" value="1"/>
</dbReference>
<keyword evidence="6" id="KW-0479">Metal-binding</keyword>
<keyword evidence="7" id="KW-0862">Zinc</keyword>
<evidence type="ECO:0000256" key="8">
    <source>
        <dbReference type="SAM" id="MobiDB-lite"/>
    </source>
</evidence>
<feature type="compositionally biased region" description="Polar residues" evidence="8">
    <location>
        <begin position="22"/>
        <end position="38"/>
    </location>
</feature>
<evidence type="ECO:0000256" key="6">
    <source>
        <dbReference type="ARBA" id="ARBA00022723"/>
    </source>
</evidence>
<dbReference type="GeneID" id="37020380"/>
<feature type="domain" description="Post-SET" evidence="10">
    <location>
        <begin position="465"/>
        <end position="481"/>
    </location>
</feature>
<evidence type="ECO:0000256" key="1">
    <source>
        <dbReference type="ARBA" id="ARBA00004286"/>
    </source>
</evidence>
<evidence type="ECO:0000256" key="3">
    <source>
        <dbReference type="ARBA" id="ARBA00022603"/>
    </source>
</evidence>
<evidence type="ECO:0000256" key="2">
    <source>
        <dbReference type="ARBA" id="ARBA00022454"/>
    </source>
</evidence>
<dbReference type="InterPro" id="IPR003616">
    <property type="entry name" value="Post-SET_dom"/>
</dbReference>
<dbReference type="STRING" id="1280837.A0A316VBD3"/>
<sequence>MSSRFVIDLTLDSSDNEDAGEASSTIPNTPSLVRSPTESPRKIKIAMTAQKLTACEEELASQTERIASMELTKESKSPERSKLDLSSPEVLALSPFRNVKRLPDIIYAEQKIGLNKATHRVIMEADIQYNSPGSPDILIENEVDKQWAPPYNFIYINDYLLDTNMRPDHTQKNDYLTVKKGCSCRDGFCDAKTCDCRKIHSKLAPDYYQNFPQDQFAYKSDGLLHKEILEQEDTPIWECNKDCTCAGDCENYVVSKKRKVGLTIFKHAKKGWCVKLAEDVKAGQFIETYTGELITAADANKRNLVYSKLNNTYVMDLTPFHVKWHVHAMPYLRKTGQTKDQYVEKKLRERNFKGTIEERLNERSNILDELVEEEEKKCEDDKLLSIDGTLFGNVTRYLAHSCEPNLVRHMVYTYERDIRRPLVAYFASKDIKAGEEITMHYEGLSDHNFEGPHSAQMSEFVERLENMKCYCGTPSCSQLVFGGRREQAAKTRM</sequence>
<accession>A0A316VBD3</accession>
<dbReference type="FunCoup" id="A0A316VBD3">
    <property type="interactions" value="229"/>
</dbReference>
<dbReference type="OrthoDB" id="308383at2759"/>
<keyword evidence="4" id="KW-0808">Transferase</keyword>
<keyword evidence="12" id="KW-1185">Reference proteome</keyword>
<proteinExistence type="predicted"/>
<dbReference type="Proteomes" id="UP000245771">
    <property type="component" value="Unassembled WGS sequence"/>
</dbReference>
<evidence type="ECO:0000259" key="9">
    <source>
        <dbReference type="PROSITE" id="PS50280"/>
    </source>
</evidence>
<dbReference type="PROSITE" id="PS50280">
    <property type="entry name" value="SET"/>
    <property type="match status" value="1"/>
</dbReference>
<dbReference type="PANTHER" id="PTHR46223:SF3">
    <property type="entry name" value="HISTONE-LYSINE N-METHYLTRANSFERASE SET-23"/>
    <property type="match status" value="1"/>
</dbReference>
<dbReference type="Gene3D" id="2.170.270.10">
    <property type="entry name" value="SET domain"/>
    <property type="match status" value="1"/>
</dbReference>
<protein>
    <submittedName>
        <fullName evidence="11">SET domain-containing protein</fullName>
    </submittedName>
</protein>
<dbReference type="PANTHER" id="PTHR46223">
    <property type="entry name" value="HISTONE-LYSINE N-METHYLTRANSFERASE SUV39H"/>
    <property type="match status" value="1"/>
</dbReference>
<evidence type="ECO:0000256" key="5">
    <source>
        <dbReference type="ARBA" id="ARBA00022691"/>
    </source>
</evidence>
<dbReference type="InterPro" id="IPR007728">
    <property type="entry name" value="Pre-SET_dom"/>
</dbReference>
<dbReference type="SMART" id="SM00317">
    <property type="entry name" value="SET"/>
    <property type="match status" value="1"/>
</dbReference>
<keyword evidence="3" id="KW-0489">Methyltransferase</keyword>
<feature type="region of interest" description="Disordered" evidence="8">
    <location>
        <begin position="1"/>
        <end position="40"/>
    </location>
</feature>
<dbReference type="InterPro" id="IPR050973">
    <property type="entry name" value="H3K9_Histone-Lys_N-MTase"/>
</dbReference>
<dbReference type="Pfam" id="PF00856">
    <property type="entry name" value="SET"/>
    <property type="match status" value="1"/>
</dbReference>
<dbReference type="InterPro" id="IPR046341">
    <property type="entry name" value="SET_dom_sf"/>
</dbReference>
<evidence type="ECO:0000313" key="12">
    <source>
        <dbReference type="Proteomes" id="UP000245771"/>
    </source>
</evidence>
<evidence type="ECO:0000256" key="7">
    <source>
        <dbReference type="ARBA" id="ARBA00022833"/>
    </source>
</evidence>
<evidence type="ECO:0000256" key="4">
    <source>
        <dbReference type="ARBA" id="ARBA00022679"/>
    </source>
</evidence>
<keyword evidence="5" id="KW-0949">S-adenosyl-L-methionine</keyword>
<dbReference type="PROSITE" id="PS50868">
    <property type="entry name" value="POST_SET"/>
    <property type="match status" value="1"/>
</dbReference>
<dbReference type="GO" id="GO:0008270">
    <property type="term" value="F:zinc ion binding"/>
    <property type="evidence" value="ECO:0007669"/>
    <property type="project" value="InterPro"/>
</dbReference>
<dbReference type="RefSeq" id="XP_025355154.1">
    <property type="nucleotide sequence ID" value="XM_025498599.1"/>
</dbReference>
<name>A0A316VBD3_9BASI</name>
<evidence type="ECO:0000259" key="10">
    <source>
        <dbReference type="PROSITE" id="PS50868"/>
    </source>
</evidence>
<dbReference type="GO" id="GO:0005634">
    <property type="term" value="C:nucleus"/>
    <property type="evidence" value="ECO:0007669"/>
    <property type="project" value="InterPro"/>
</dbReference>
<dbReference type="GO" id="GO:0042054">
    <property type="term" value="F:histone methyltransferase activity"/>
    <property type="evidence" value="ECO:0007669"/>
    <property type="project" value="InterPro"/>
</dbReference>
<evidence type="ECO:0000313" key="11">
    <source>
        <dbReference type="EMBL" id="PWN34852.1"/>
    </source>
</evidence>
<feature type="domain" description="SET" evidence="9">
    <location>
        <begin position="260"/>
        <end position="442"/>
    </location>
</feature>
<dbReference type="GO" id="GO:0005694">
    <property type="term" value="C:chromosome"/>
    <property type="evidence" value="ECO:0007669"/>
    <property type="project" value="UniProtKB-SubCell"/>
</dbReference>
<dbReference type="SUPFAM" id="SSF82199">
    <property type="entry name" value="SET domain"/>
    <property type="match status" value="1"/>
</dbReference>
<dbReference type="InParanoid" id="A0A316VBD3"/>
<dbReference type="EMBL" id="KZ819603">
    <property type="protein sequence ID" value="PWN34852.1"/>
    <property type="molecule type" value="Genomic_DNA"/>
</dbReference>
<dbReference type="SMART" id="SM00468">
    <property type="entry name" value="PreSET"/>
    <property type="match status" value="1"/>
</dbReference>
<dbReference type="AlphaFoldDB" id="A0A316VBD3"/>
<dbReference type="InterPro" id="IPR001214">
    <property type="entry name" value="SET_dom"/>
</dbReference>
<comment type="subcellular location">
    <subcellularLocation>
        <location evidence="1">Chromosome</location>
    </subcellularLocation>
</comment>
<organism evidence="11 12">
    <name type="scientific">Meira miltonrushii</name>
    <dbReference type="NCBI Taxonomy" id="1280837"/>
    <lineage>
        <taxon>Eukaryota</taxon>
        <taxon>Fungi</taxon>
        <taxon>Dikarya</taxon>
        <taxon>Basidiomycota</taxon>
        <taxon>Ustilaginomycotina</taxon>
        <taxon>Exobasidiomycetes</taxon>
        <taxon>Exobasidiales</taxon>
        <taxon>Brachybasidiaceae</taxon>
        <taxon>Meira</taxon>
    </lineage>
</organism>
<keyword evidence="2" id="KW-0158">Chromosome</keyword>
<gene>
    <name evidence="11" type="ORF">FA14DRAFT_160278</name>
</gene>
<reference evidence="11 12" key="1">
    <citation type="journal article" date="2018" name="Mol. Biol. Evol.">
        <title>Broad Genomic Sampling Reveals a Smut Pathogenic Ancestry of the Fungal Clade Ustilaginomycotina.</title>
        <authorList>
            <person name="Kijpornyongpan T."/>
            <person name="Mondo S.J."/>
            <person name="Barry K."/>
            <person name="Sandor L."/>
            <person name="Lee J."/>
            <person name="Lipzen A."/>
            <person name="Pangilinan J."/>
            <person name="LaButti K."/>
            <person name="Hainaut M."/>
            <person name="Henrissat B."/>
            <person name="Grigoriev I.V."/>
            <person name="Spatafora J.W."/>
            <person name="Aime M.C."/>
        </authorList>
    </citation>
    <scope>NUCLEOTIDE SEQUENCE [LARGE SCALE GENOMIC DNA]</scope>
    <source>
        <strain evidence="11 12">MCA 3882</strain>
    </source>
</reference>
<dbReference type="GO" id="GO:0032259">
    <property type="term" value="P:methylation"/>
    <property type="evidence" value="ECO:0007669"/>
    <property type="project" value="UniProtKB-KW"/>
</dbReference>